<evidence type="ECO:0000313" key="1">
    <source>
        <dbReference type="EMBL" id="KAJ1363691.1"/>
    </source>
</evidence>
<accession>A0AAD5N987</accession>
<organism evidence="1 2">
    <name type="scientific">Parelaphostrongylus tenuis</name>
    <name type="common">Meningeal worm</name>
    <dbReference type="NCBI Taxonomy" id="148309"/>
    <lineage>
        <taxon>Eukaryota</taxon>
        <taxon>Metazoa</taxon>
        <taxon>Ecdysozoa</taxon>
        <taxon>Nematoda</taxon>
        <taxon>Chromadorea</taxon>
        <taxon>Rhabditida</taxon>
        <taxon>Rhabditina</taxon>
        <taxon>Rhabditomorpha</taxon>
        <taxon>Strongyloidea</taxon>
        <taxon>Metastrongylidae</taxon>
        <taxon>Parelaphostrongylus</taxon>
    </lineage>
</organism>
<sequence>MERNTSQYTSNSIVSRILQLALGLFVTTSDLPSYASNLEHLTYDCSFDSECRFVQQLLMLPRIRL</sequence>
<reference evidence="1" key="1">
    <citation type="submission" date="2021-06" db="EMBL/GenBank/DDBJ databases">
        <title>Parelaphostrongylus tenuis whole genome reference sequence.</title>
        <authorList>
            <person name="Garwood T.J."/>
            <person name="Larsen P.A."/>
            <person name="Fountain-Jones N.M."/>
            <person name="Garbe J.R."/>
            <person name="Macchietto M.G."/>
            <person name="Kania S.A."/>
            <person name="Gerhold R.W."/>
            <person name="Richards J.E."/>
            <person name="Wolf T.M."/>
        </authorList>
    </citation>
    <scope>NUCLEOTIDE SEQUENCE</scope>
    <source>
        <strain evidence="1">MNPRO001-30</strain>
        <tissue evidence="1">Meninges</tissue>
    </source>
</reference>
<dbReference type="AlphaFoldDB" id="A0AAD5N987"/>
<protein>
    <submittedName>
        <fullName evidence="1">MAM domain</fullName>
    </submittedName>
</protein>
<keyword evidence="2" id="KW-1185">Reference proteome</keyword>
<dbReference type="Proteomes" id="UP001196413">
    <property type="component" value="Unassembled WGS sequence"/>
</dbReference>
<dbReference type="EMBL" id="JAHQIW010004789">
    <property type="protein sequence ID" value="KAJ1363691.1"/>
    <property type="molecule type" value="Genomic_DNA"/>
</dbReference>
<name>A0AAD5N987_PARTN</name>
<gene>
    <name evidence="1" type="primary">MAM-1_1</name>
    <name evidence="1" type="ORF">KIN20_023606</name>
</gene>
<comment type="caution">
    <text evidence="1">The sequence shown here is derived from an EMBL/GenBank/DDBJ whole genome shotgun (WGS) entry which is preliminary data.</text>
</comment>
<evidence type="ECO:0000313" key="2">
    <source>
        <dbReference type="Proteomes" id="UP001196413"/>
    </source>
</evidence>
<proteinExistence type="predicted"/>